<protein>
    <submittedName>
        <fullName evidence="1">Uncharacterized protein</fullName>
    </submittedName>
</protein>
<name>A0ACB9BGF8_CICIN</name>
<comment type="caution">
    <text evidence="1">The sequence shown here is derived from an EMBL/GenBank/DDBJ whole genome shotgun (WGS) entry which is preliminary data.</text>
</comment>
<gene>
    <name evidence="1" type="ORF">L2E82_32158</name>
</gene>
<reference evidence="2" key="1">
    <citation type="journal article" date="2022" name="Mol. Ecol. Resour.">
        <title>The genomes of chicory, endive, great burdock and yacon provide insights into Asteraceae palaeo-polyploidization history and plant inulin production.</title>
        <authorList>
            <person name="Fan W."/>
            <person name="Wang S."/>
            <person name="Wang H."/>
            <person name="Wang A."/>
            <person name="Jiang F."/>
            <person name="Liu H."/>
            <person name="Zhao H."/>
            <person name="Xu D."/>
            <person name="Zhang Y."/>
        </authorList>
    </citation>
    <scope>NUCLEOTIDE SEQUENCE [LARGE SCALE GENOMIC DNA]</scope>
    <source>
        <strain evidence="2">cv. Punajuju</strain>
    </source>
</reference>
<proteinExistence type="predicted"/>
<evidence type="ECO:0000313" key="1">
    <source>
        <dbReference type="EMBL" id="KAI3721153.1"/>
    </source>
</evidence>
<dbReference type="Proteomes" id="UP001055811">
    <property type="component" value="Linkage Group LG06"/>
</dbReference>
<keyword evidence="2" id="KW-1185">Reference proteome</keyword>
<dbReference type="EMBL" id="CM042014">
    <property type="protein sequence ID" value="KAI3721153.1"/>
    <property type="molecule type" value="Genomic_DNA"/>
</dbReference>
<accession>A0ACB9BGF8</accession>
<sequence length="480" mass="54006">MDDQIISPPPHIIVFPSALQWPVNPIFDLSELLCLSGLDVTFLLIPYTHTLLLRHIHVESRLNPYPNFRLHTMSDGLPPDHSQSDPTDLLNSLETLMKPLFRDILTSGTLVCDDRGPVSCIISDGIMSFLYDVANEIQVPVISALTLSPSCLWFLSNLPNFTGAAEVSDPTIGENNADSIVKRIPGIEGILTGGDLANMCASHDLFHPFPKHLMKQIQQLPRAHGLILNTFKALDGPLLSRIRSICPNLYPIGPIYMHLGVRQEAKRMTPLLNYSVEQNTDCIMWLNSQQPKTVLYVKIETHAQLTRVQTLELWHGLVNSEKGFLWVRRPVSIPGEGRILAKLLKGTKEKGFIVDSASNDQVLTHREIGGFFTNGEWDSTLQAIVEGVPMICWPFSWDERVNSKVVGKTWKVGMHVEERWYRNVIEKRIRDVLESKGELTENANKMKKLGRKSVTKGGSSYATLDHLVDLLSNRTRMQKQ</sequence>
<evidence type="ECO:0000313" key="2">
    <source>
        <dbReference type="Proteomes" id="UP001055811"/>
    </source>
</evidence>
<organism evidence="1 2">
    <name type="scientific">Cichorium intybus</name>
    <name type="common">Chicory</name>
    <dbReference type="NCBI Taxonomy" id="13427"/>
    <lineage>
        <taxon>Eukaryota</taxon>
        <taxon>Viridiplantae</taxon>
        <taxon>Streptophyta</taxon>
        <taxon>Embryophyta</taxon>
        <taxon>Tracheophyta</taxon>
        <taxon>Spermatophyta</taxon>
        <taxon>Magnoliopsida</taxon>
        <taxon>eudicotyledons</taxon>
        <taxon>Gunneridae</taxon>
        <taxon>Pentapetalae</taxon>
        <taxon>asterids</taxon>
        <taxon>campanulids</taxon>
        <taxon>Asterales</taxon>
        <taxon>Asteraceae</taxon>
        <taxon>Cichorioideae</taxon>
        <taxon>Cichorieae</taxon>
        <taxon>Cichoriinae</taxon>
        <taxon>Cichorium</taxon>
    </lineage>
</organism>
<reference evidence="1 2" key="2">
    <citation type="journal article" date="2022" name="Mol. Ecol. Resour.">
        <title>The genomes of chicory, endive, great burdock and yacon provide insights into Asteraceae paleo-polyploidization history and plant inulin production.</title>
        <authorList>
            <person name="Fan W."/>
            <person name="Wang S."/>
            <person name="Wang H."/>
            <person name="Wang A."/>
            <person name="Jiang F."/>
            <person name="Liu H."/>
            <person name="Zhao H."/>
            <person name="Xu D."/>
            <person name="Zhang Y."/>
        </authorList>
    </citation>
    <scope>NUCLEOTIDE SEQUENCE [LARGE SCALE GENOMIC DNA]</scope>
    <source>
        <strain evidence="2">cv. Punajuju</strain>
        <tissue evidence="1">Leaves</tissue>
    </source>
</reference>